<sequence length="54" mass="6330">MKRLVHTAKYAGVDVDNEMHNMIVNKSVLVSAWVQIFGGLVVLGRLMFWWRRKK</sequence>
<gene>
    <name evidence="2" type="ORF">MNB_SV-13-1753</name>
</gene>
<dbReference type="EMBL" id="FPHM01000095">
    <property type="protein sequence ID" value="SFV65584.1"/>
    <property type="molecule type" value="Genomic_DNA"/>
</dbReference>
<feature type="transmembrane region" description="Helical" evidence="1">
    <location>
        <begin position="28"/>
        <end position="48"/>
    </location>
</feature>
<proteinExistence type="predicted"/>
<reference evidence="2" key="1">
    <citation type="submission" date="2016-10" db="EMBL/GenBank/DDBJ databases">
        <authorList>
            <person name="de Groot N.N."/>
        </authorList>
    </citation>
    <scope>NUCLEOTIDE SEQUENCE</scope>
</reference>
<protein>
    <submittedName>
        <fullName evidence="2">Uncharacterized protein</fullName>
    </submittedName>
</protein>
<keyword evidence="1" id="KW-1133">Transmembrane helix</keyword>
<accession>A0A1W1CIH8</accession>
<organism evidence="2">
    <name type="scientific">hydrothermal vent metagenome</name>
    <dbReference type="NCBI Taxonomy" id="652676"/>
    <lineage>
        <taxon>unclassified sequences</taxon>
        <taxon>metagenomes</taxon>
        <taxon>ecological metagenomes</taxon>
    </lineage>
</organism>
<name>A0A1W1CIH8_9ZZZZ</name>
<keyword evidence="1" id="KW-0812">Transmembrane</keyword>
<keyword evidence="1" id="KW-0472">Membrane</keyword>
<evidence type="ECO:0000256" key="1">
    <source>
        <dbReference type="SAM" id="Phobius"/>
    </source>
</evidence>
<dbReference type="AlphaFoldDB" id="A0A1W1CIH8"/>
<evidence type="ECO:0000313" key="2">
    <source>
        <dbReference type="EMBL" id="SFV65584.1"/>
    </source>
</evidence>